<dbReference type="PANTHER" id="PTHR42693">
    <property type="entry name" value="ARYLSULFATASE FAMILY MEMBER"/>
    <property type="match status" value="1"/>
</dbReference>
<organism evidence="4">
    <name type="scientific">marine sediment metagenome</name>
    <dbReference type="NCBI Taxonomy" id="412755"/>
    <lineage>
        <taxon>unclassified sequences</taxon>
        <taxon>metagenomes</taxon>
        <taxon>ecological metagenomes</taxon>
    </lineage>
</organism>
<evidence type="ECO:0000259" key="3">
    <source>
        <dbReference type="Pfam" id="PF00884"/>
    </source>
</evidence>
<dbReference type="InterPro" id="IPR017850">
    <property type="entry name" value="Alkaline_phosphatase_core_sf"/>
</dbReference>
<dbReference type="SUPFAM" id="SSF53649">
    <property type="entry name" value="Alkaline phosphatase-like"/>
    <property type="match status" value="1"/>
</dbReference>
<proteinExistence type="inferred from homology"/>
<keyword evidence="2" id="KW-0378">Hydrolase</keyword>
<accession>X0T955</accession>
<name>X0T955_9ZZZZ</name>
<gene>
    <name evidence="4" type="ORF">S01H1_10558</name>
</gene>
<evidence type="ECO:0000313" key="4">
    <source>
        <dbReference type="EMBL" id="GAF72605.1"/>
    </source>
</evidence>
<evidence type="ECO:0000256" key="1">
    <source>
        <dbReference type="ARBA" id="ARBA00008779"/>
    </source>
</evidence>
<dbReference type="Gene3D" id="3.40.720.10">
    <property type="entry name" value="Alkaline Phosphatase, subunit A"/>
    <property type="match status" value="1"/>
</dbReference>
<dbReference type="PANTHER" id="PTHR42693:SF53">
    <property type="entry name" value="ENDO-4-O-SULFATASE"/>
    <property type="match status" value="1"/>
</dbReference>
<sequence>MNTLIKRRDFLKVIGLGAASLAVPGCTAGIQRLAGETSRNRPNIVLIMADDMGYSDIGCYGGEIQTPNLDKLAANGLRFTQFYNTARCCPTRASLMTGLYPHQTGMGWMTAADLGHYGYRGDLNNKCVTIAEVLNKFGYSTYMTGKWHLTYDKYWDGPKHSWPRQRGFDRFYGTISGGGSYFNPKVLTRDNTRIKAPSENYYYTDAISGNAARFITEHNQSKSDEPFFLYVAYTSPHWPLHAKPDDIAKYKGKYMKGWDTLRAER</sequence>
<feature type="non-terminal residue" evidence="4">
    <location>
        <position position="265"/>
    </location>
</feature>
<dbReference type="Pfam" id="PF00884">
    <property type="entry name" value="Sulfatase"/>
    <property type="match status" value="1"/>
</dbReference>
<reference evidence="4" key="1">
    <citation type="journal article" date="2014" name="Front. Microbiol.">
        <title>High frequency of phylogenetically diverse reductive dehalogenase-homologous genes in deep subseafloor sedimentary metagenomes.</title>
        <authorList>
            <person name="Kawai M."/>
            <person name="Futagami T."/>
            <person name="Toyoda A."/>
            <person name="Takaki Y."/>
            <person name="Nishi S."/>
            <person name="Hori S."/>
            <person name="Arai W."/>
            <person name="Tsubouchi T."/>
            <person name="Morono Y."/>
            <person name="Uchiyama I."/>
            <person name="Ito T."/>
            <person name="Fujiyama A."/>
            <person name="Inagaki F."/>
            <person name="Takami H."/>
        </authorList>
    </citation>
    <scope>NUCLEOTIDE SEQUENCE</scope>
    <source>
        <strain evidence="4">Expedition CK06-06</strain>
    </source>
</reference>
<dbReference type="InterPro" id="IPR000917">
    <property type="entry name" value="Sulfatase_N"/>
</dbReference>
<dbReference type="InterPro" id="IPR006311">
    <property type="entry name" value="TAT_signal"/>
</dbReference>
<evidence type="ECO:0000256" key="2">
    <source>
        <dbReference type="ARBA" id="ARBA00022801"/>
    </source>
</evidence>
<comment type="caution">
    <text evidence="4">The sequence shown here is derived from an EMBL/GenBank/DDBJ whole genome shotgun (WGS) entry which is preliminary data.</text>
</comment>
<dbReference type="GO" id="GO:0004065">
    <property type="term" value="F:arylsulfatase activity"/>
    <property type="evidence" value="ECO:0007669"/>
    <property type="project" value="TreeGrafter"/>
</dbReference>
<protein>
    <recommendedName>
        <fullName evidence="3">Sulfatase N-terminal domain-containing protein</fullName>
    </recommendedName>
</protein>
<dbReference type="PROSITE" id="PS51318">
    <property type="entry name" value="TAT"/>
    <property type="match status" value="1"/>
</dbReference>
<dbReference type="EMBL" id="BARS01005387">
    <property type="protein sequence ID" value="GAF72605.1"/>
    <property type="molecule type" value="Genomic_DNA"/>
</dbReference>
<dbReference type="InterPro" id="IPR050738">
    <property type="entry name" value="Sulfatase"/>
</dbReference>
<dbReference type="AlphaFoldDB" id="X0T955"/>
<comment type="similarity">
    <text evidence="1">Belongs to the sulfatase family.</text>
</comment>
<feature type="domain" description="Sulfatase N-terminal" evidence="3">
    <location>
        <begin position="42"/>
        <end position="260"/>
    </location>
</feature>